<keyword evidence="3" id="KW-0812">Transmembrane</keyword>
<dbReference type="SMART" id="SM00093">
    <property type="entry name" value="SERPIN"/>
    <property type="match status" value="1"/>
</dbReference>
<keyword evidence="6" id="KW-1185">Reference proteome</keyword>
<gene>
    <name evidence="5" type="ORF">NE237_017457</name>
</gene>
<dbReference type="Gene3D" id="3.30.497.10">
    <property type="entry name" value="Antithrombin, subunit I, domain 2"/>
    <property type="match status" value="2"/>
</dbReference>
<dbReference type="PANTHER" id="PTHR11461">
    <property type="entry name" value="SERINE PROTEASE INHIBITOR, SERPIN"/>
    <property type="match status" value="1"/>
</dbReference>
<dbReference type="InterPro" id="IPR042178">
    <property type="entry name" value="Serpin_sf_1"/>
</dbReference>
<evidence type="ECO:0000313" key="6">
    <source>
        <dbReference type="Proteomes" id="UP001141806"/>
    </source>
</evidence>
<protein>
    <recommendedName>
        <fullName evidence="4">Serpin domain-containing protein</fullName>
    </recommendedName>
</protein>
<feature type="domain" description="Serpin" evidence="4">
    <location>
        <begin position="36"/>
        <end position="251"/>
    </location>
</feature>
<dbReference type="InterPro" id="IPR023796">
    <property type="entry name" value="Serpin_dom"/>
</dbReference>
<reference evidence="5" key="1">
    <citation type="journal article" date="2023" name="Plant J.">
        <title>The genome of the king protea, Protea cynaroides.</title>
        <authorList>
            <person name="Chang J."/>
            <person name="Duong T.A."/>
            <person name="Schoeman C."/>
            <person name="Ma X."/>
            <person name="Roodt D."/>
            <person name="Barker N."/>
            <person name="Li Z."/>
            <person name="Van de Peer Y."/>
            <person name="Mizrachi E."/>
        </authorList>
    </citation>
    <scope>NUCLEOTIDE SEQUENCE</scope>
    <source>
        <tissue evidence="5">Young leaves</tissue>
    </source>
</reference>
<dbReference type="EMBL" id="JAMYWD010000007">
    <property type="protein sequence ID" value="KAJ4965608.1"/>
    <property type="molecule type" value="Genomic_DNA"/>
</dbReference>
<name>A0A9Q0QN16_9MAGN</name>
<sequence>MDLQQLFTNQTDFSLEIAKSVLLKEAKDSNVVFSPLSVHVVLSLIVVFSPLSVHVVLSLIAAGFKGPTLDQILSFLRSKSNGELNSFASETRGSLLSFANGVWIDKLLSLKASFKDIIDNVYKAVSIQVDFQTKGEKETSGLIKEVLPPGSVDSSTKLIFANALYFKGTWRKEGSIHVPFMTSKKKQFVCAYDGFKVLRLPYRQGVDKRCFSCTSEMVDSILGKNLCVSSVFRKSYIEVNEEGTDASTFRV</sequence>
<keyword evidence="3" id="KW-0472">Membrane</keyword>
<evidence type="ECO:0000256" key="3">
    <source>
        <dbReference type="SAM" id="Phobius"/>
    </source>
</evidence>
<organism evidence="5 6">
    <name type="scientific">Protea cynaroides</name>
    <dbReference type="NCBI Taxonomy" id="273540"/>
    <lineage>
        <taxon>Eukaryota</taxon>
        <taxon>Viridiplantae</taxon>
        <taxon>Streptophyta</taxon>
        <taxon>Embryophyta</taxon>
        <taxon>Tracheophyta</taxon>
        <taxon>Spermatophyta</taxon>
        <taxon>Magnoliopsida</taxon>
        <taxon>Proteales</taxon>
        <taxon>Proteaceae</taxon>
        <taxon>Protea</taxon>
    </lineage>
</organism>
<dbReference type="Proteomes" id="UP001141806">
    <property type="component" value="Unassembled WGS sequence"/>
</dbReference>
<dbReference type="Pfam" id="PF00079">
    <property type="entry name" value="Serpin"/>
    <property type="match status" value="1"/>
</dbReference>
<dbReference type="SUPFAM" id="SSF56574">
    <property type="entry name" value="Serpins"/>
    <property type="match status" value="2"/>
</dbReference>
<keyword evidence="3" id="KW-1133">Transmembrane helix</keyword>
<evidence type="ECO:0000256" key="2">
    <source>
        <dbReference type="RuleBase" id="RU000411"/>
    </source>
</evidence>
<evidence type="ECO:0000259" key="4">
    <source>
        <dbReference type="SMART" id="SM00093"/>
    </source>
</evidence>
<feature type="transmembrane region" description="Helical" evidence="3">
    <location>
        <begin position="40"/>
        <end position="64"/>
    </location>
</feature>
<evidence type="ECO:0000313" key="5">
    <source>
        <dbReference type="EMBL" id="KAJ4965608.1"/>
    </source>
</evidence>
<dbReference type="PANTHER" id="PTHR11461:SF211">
    <property type="entry name" value="GH10112P-RELATED"/>
    <property type="match status" value="1"/>
</dbReference>
<comment type="similarity">
    <text evidence="1 2">Belongs to the serpin family.</text>
</comment>
<dbReference type="GO" id="GO:0004867">
    <property type="term" value="F:serine-type endopeptidase inhibitor activity"/>
    <property type="evidence" value="ECO:0007669"/>
    <property type="project" value="InterPro"/>
</dbReference>
<proteinExistence type="inferred from homology"/>
<accession>A0A9Q0QN16</accession>
<comment type="caution">
    <text evidence="5">The sequence shown here is derived from an EMBL/GenBank/DDBJ whole genome shotgun (WGS) entry which is preliminary data.</text>
</comment>
<dbReference type="AlphaFoldDB" id="A0A9Q0QN16"/>
<dbReference type="OrthoDB" id="1063785at2759"/>
<dbReference type="InterPro" id="IPR036186">
    <property type="entry name" value="Serpin_sf"/>
</dbReference>
<evidence type="ECO:0000256" key="1">
    <source>
        <dbReference type="ARBA" id="ARBA00009500"/>
    </source>
</evidence>
<dbReference type="GO" id="GO:0005615">
    <property type="term" value="C:extracellular space"/>
    <property type="evidence" value="ECO:0007669"/>
    <property type="project" value="InterPro"/>
</dbReference>
<dbReference type="InterPro" id="IPR000215">
    <property type="entry name" value="Serpin_fam"/>
</dbReference>